<protein>
    <submittedName>
        <fullName evidence="1">Uncharacterized protein</fullName>
    </submittedName>
</protein>
<reference evidence="1" key="1">
    <citation type="submission" date="2024-05" db="EMBL/GenBank/DDBJ databases">
        <title>Planctomycetes of the genus Singulisphaera possess chitinolytic capabilities.</title>
        <authorList>
            <person name="Ivanova A."/>
        </authorList>
    </citation>
    <scope>NUCLEOTIDE SEQUENCE</scope>
    <source>
        <strain evidence="1">Ch08T</strain>
    </source>
</reference>
<sequence length="106" mass="11477">MNTTLSETALSLLRVRLTGQRVEVTDENRPLYRELAASGLAIPLHTFTGGDESAYRLTEAAVSFVASYAPSPEESLSPADLPEGLYQVPLPTPRGGCRYDALRPRG</sequence>
<organism evidence="1">
    <name type="scientific">Singulisphaera sp. Ch08</name>
    <dbReference type="NCBI Taxonomy" id="3120278"/>
    <lineage>
        <taxon>Bacteria</taxon>
        <taxon>Pseudomonadati</taxon>
        <taxon>Planctomycetota</taxon>
        <taxon>Planctomycetia</taxon>
        <taxon>Isosphaerales</taxon>
        <taxon>Isosphaeraceae</taxon>
        <taxon>Singulisphaera</taxon>
    </lineage>
</organism>
<dbReference type="RefSeq" id="WP_406698773.1">
    <property type="nucleotide sequence ID" value="NZ_CP155447.1"/>
</dbReference>
<dbReference type="AlphaFoldDB" id="A0AAU7CLN5"/>
<name>A0AAU7CLN5_9BACT</name>
<dbReference type="EMBL" id="CP155447">
    <property type="protein sequence ID" value="XBH05923.1"/>
    <property type="molecule type" value="Genomic_DNA"/>
</dbReference>
<accession>A0AAU7CLN5</accession>
<gene>
    <name evidence="1" type="ORF">V5E97_07790</name>
</gene>
<evidence type="ECO:0000313" key="1">
    <source>
        <dbReference type="EMBL" id="XBH05923.1"/>
    </source>
</evidence>
<proteinExistence type="predicted"/>